<protein>
    <submittedName>
        <fullName evidence="2">DUF3784 domain-containing protein</fullName>
    </submittedName>
</protein>
<keyword evidence="1" id="KW-0812">Transmembrane</keyword>
<dbReference type="RefSeq" id="WP_380924205.1">
    <property type="nucleotide sequence ID" value="NZ_JBHUPE010000020.1"/>
</dbReference>
<evidence type="ECO:0000256" key="1">
    <source>
        <dbReference type="SAM" id="Phobius"/>
    </source>
</evidence>
<accession>A0ABW5Z3P3</accession>
<gene>
    <name evidence="2" type="ORF">ACFS6I_23535</name>
</gene>
<feature type="transmembrane region" description="Helical" evidence="1">
    <location>
        <begin position="47"/>
        <end position="67"/>
    </location>
</feature>
<comment type="caution">
    <text evidence="2">The sequence shown here is derived from an EMBL/GenBank/DDBJ whole genome shotgun (WGS) entry which is preliminary data.</text>
</comment>
<evidence type="ECO:0000313" key="2">
    <source>
        <dbReference type="EMBL" id="MFD2906916.1"/>
    </source>
</evidence>
<organism evidence="2 3">
    <name type="scientific">Sphingobacterium anhuiense</name>
    <dbReference type="NCBI Taxonomy" id="493780"/>
    <lineage>
        <taxon>Bacteria</taxon>
        <taxon>Pseudomonadati</taxon>
        <taxon>Bacteroidota</taxon>
        <taxon>Sphingobacteriia</taxon>
        <taxon>Sphingobacteriales</taxon>
        <taxon>Sphingobacteriaceae</taxon>
        <taxon>Sphingobacterium</taxon>
    </lineage>
</organism>
<keyword evidence="3" id="KW-1185">Reference proteome</keyword>
<dbReference type="Pfam" id="PF12650">
    <property type="entry name" value="DUF3784"/>
    <property type="match status" value="1"/>
</dbReference>
<evidence type="ECO:0000313" key="3">
    <source>
        <dbReference type="Proteomes" id="UP001597509"/>
    </source>
</evidence>
<keyword evidence="1" id="KW-1133">Transmembrane helix</keyword>
<dbReference type="Proteomes" id="UP001597509">
    <property type="component" value="Unassembled WGS sequence"/>
</dbReference>
<sequence length="229" mass="25973">MLYLLSFILILIGLIINKENAKYLLSGYNMLPEKERNHFDLVNFLKFFKRSFLLLGVSYLIIGLLISACVKNPLIFIIYSVLFPLIGVFFIIYKSIGYYKPNKWSWAILTFGLMIIIAIMAGIGIGLAEVNVTIKGNKIYTSGPYAIAIDRNQIKAITIEKMPTIEGKIEGFEMGKVRKGIFKLSDGGNATILSNGKDSCFIILTTERNTYILDYRADLKNKLFEKIER</sequence>
<proteinExistence type="predicted"/>
<feature type="transmembrane region" description="Helical" evidence="1">
    <location>
        <begin position="105"/>
        <end position="128"/>
    </location>
</feature>
<keyword evidence="1" id="KW-0472">Membrane</keyword>
<name>A0ABW5Z3P3_9SPHI</name>
<reference evidence="3" key="1">
    <citation type="journal article" date="2019" name="Int. J. Syst. Evol. Microbiol.">
        <title>The Global Catalogue of Microorganisms (GCM) 10K type strain sequencing project: providing services to taxonomists for standard genome sequencing and annotation.</title>
        <authorList>
            <consortium name="The Broad Institute Genomics Platform"/>
            <consortium name="The Broad Institute Genome Sequencing Center for Infectious Disease"/>
            <person name="Wu L."/>
            <person name="Ma J."/>
        </authorList>
    </citation>
    <scope>NUCLEOTIDE SEQUENCE [LARGE SCALE GENOMIC DNA]</scope>
    <source>
        <strain evidence="3">KCTC 22209</strain>
    </source>
</reference>
<dbReference type="InterPro" id="IPR017259">
    <property type="entry name" value="UCP037672"/>
</dbReference>
<feature type="transmembrane region" description="Helical" evidence="1">
    <location>
        <begin position="74"/>
        <end position="93"/>
    </location>
</feature>
<dbReference type="EMBL" id="JBHUPE010000020">
    <property type="protein sequence ID" value="MFD2906916.1"/>
    <property type="molecule type" value="Genomic_DNA"/>
</dbReference>